<keyword evidence="1" id="KW-0560">Oxidoreductase</keyword>
<dbReference type="RefSeq" id="WP_114378348.1">
    <property type="nucleotide sequence ID" value="NZ_QPJD01000002.1"/>
</dbReference>
<evidence type="ECO:0000256" key="1">
    <source>
        <dbReference type="ARBA" id="ARBA00023002"/>
    </source>
</evidence>
<dbReference type="Gene3D" id="3.50.50.60">
    <property type="entry name" value="FAD/NAD(P)-binding domain"/>
    <property type="match status" value="1"/>
</dbReference>
<dbReference type="PANTHER" id="PTHR13789:SF309">
    <property type="entry name" value="PUTATIVE (AFU_ORTHOLOGUE AFUA_6G14510)-RELATED"/>
    <property type="match status" value="1"/>
</dbReference>
<gene>
    <name evidence="4" type="ORF">DFP97_1028</name>
</gene>
<dbReference type="Pfam" id="PF01494">
    <property type="entry name" value="FAD_binding_3"/>
    <property type="match status" value="2"/>
</dbReference>
<dbReference type="PANTHER" id="PTHR13789">
    <property type="entry name" value="MONOOXYGENASE"/>
    <property type="match status" value="1"/>
</dbReference>
<dbReference type="InterPro" id="IPR050493">
    <property type="entry name" value="FAD-dep_Monooxygenase_BioMet"/>
</dbReference>
<feature type="domain" description="FAD-binding" evidence="3">
    <location>
        <begin position="284"/>
        <end position="350"/>
    </location>
</feature>
<dbReference type="EMBL" id="QPJD01000002">
    <property type="protein sequence ID" value="RCW50816.1"/>
    <property type="molecule type" value="Genomic_DNA"/>
</dbReference>
<evidence type="ECO:0000259" key="3">
    <source>
        <dbReference type="Pfam" id="PF01494"/>
    </source>
</evidence>
<accession>A0A368W6Y2</accession>
<keyword evidence="5" id="KW-1185">Reference proteome</keyword>
<reference evidence="4 5" key="1">
    <citation type="submission" date="2018-07" db="EMBL/GenBank/DDBJ databases">
        <title>Genomic Encyclopedia of Type Strains, Phase III (KMG-III): the genomes of soil and plant-associated and newly described type strains.</title>
        <authorList>
            <person name="Whitman W."/>
        </authorList>
    </citation>
    <scope>NUCLEOTIDE SEQUENCE [LARGE SCALE GENOMIC DNA]</scope>
    <source>
        <strain evidence="4 5">CECT 7506</strain>
    </source>
</reference>
<dbReference type="InterPro" id="IPR036188">
    <property type="entry name" value="FAD/NAD-bd_sf"/>
</dbReference>
<dbReference type="OrthoDB" id="9766816at2"/>
<protein>
    <submittedName>
        <fullName evidence="4">2-polyprenyl-6-methoxyphenol hydroxylase-like FAD-dependent oxidoreductase</fullName>
    </submittedName>
</protein>
<dbReference type="InterPro" id="IPR002938">
    <property type="entry name" value="FAD-bd"/>
</dbReference>
<feature type="domain" description="FAD-binding" evidence="3">
    <location>
        <begin position="12"/>
        <end position="171"/>
    </location>
</feature>
<evidence type="ECO:0000313" key="4">
    <source>
        <dbReference type="EMBL" id="RCW50816.1"/>
    </source>
</evidence>
<comment type="caution">
    <text evidence="4">The sequence shown here is derived from an EMBL/GenBank/DDBJ whole genome shotgun (WGS) entry which is preliminary data.</text>
</comment>
<evidence type="ECO:0000313" key="5">
    <source>
        <dbReference type="Proteomes" id="UP000252415"/>
    </source>
</evidence>
<proteinExistence type="predicted"/>
<dbReference type="GO" id="GO:0071949">
    <property type="term" value="F:FAD binding"/>
    <property type="evidence" value="ECO:0007669"/>
    <property type="project" value="InterPro"/>
</dbReference>
<evidence type="ECO:0000256" key="2">
    <source>
        <dbReference type="ARBA" id="ARBA00023033"/>
    </source>
</evidence>
<dbReference type="SUPFAM" id="SSF51905">
    <property type="entry name" value="FAD/NAD(P)-binding domain"/>
    <property type="match status" value="1"/>
</dbReference>
<organism evidence="4 5">
    <name type="scientific">Paenibacillus prosopidis</name>
    <dbReference type="NCBI Taxonomy" id="630520"/>
    <lineage>
        <taxon>Bacteria</taxon>
        <taxon>Bacillati</taxon>
        <taxon>Bacillota</taxon>
        <taxon>Bacilli</taxon>
        <taxon>Bacillales</taxon>
        <taxon>Paenibacillaceae</taxon>
        <taxon>Paenibacillus</taxon>
    </lineage>
</organism>
<dbReference type="PRINTS" id="PR00420">
    <property type="entry name" value="RNGMNOXGNASE"/>
</dbReference>
<keyword evidence="2" id="KW-0503">Monooxygenase</keyword>
<dbReference type="AlphaFoldDB" id="A0A368W6Y2"/>
<name>A0A368W6Y2_9BACL</name>
<sequence>MANFNNRAGIALIIGCGIAGPATALFLKKAGIDSVLYEAEEQADDYAGLFLNVARNGLQVLNELGLDEAIRQNGIPLQMMKMVNGKGRLLGTVGQSSGEPQGYTIKRGILQKILREEALRQGISIEYGKKLKDIEKNEEHRVSVSFEDGTKASGNYLIGCDGINSRVRKLILPNAPAPAYTGLLSFGGFLRGDLIPHEKGTQTMVFGKRAFFGHIRNAEETYWFGNMNYPGNPIRRELLMIPQAEWRKIVNDLYADDIAPLPDIVGSTAGEIGIYPIYDMPPVHHWHDRSVVLVGDAIHATSPNAGQGASLALEDAKVLAKCMRDLQDAEQAFSRYHQLRRERVERIVQYSRRIGQRKHATNPIQVFFRDLMLPMFLKSANKNSLTWMYDYKIDWNEKILLG</sequence>
<dbReference type="Proteomes" id="UP000252415">
    <property type="component" value="Unassembled WGS sequence"/>
</dbReference>
<dbReference type="GO" id="GO:0004497">
    <property type="term" value="F:monooxygenase activity"/>
    <property type="evidence" value="ECO:0007669"/>
    <property type="project" value="UniProtKB-KW"/>
</dbReference>